<accession>A0A6C0K9R9</accession>
<protein>
    <submittedName>
        <fullName evidence="2">Uncharacterized protein</fullName>
    </submittedName>
</protein>
<organism evidence="2">
    <name type="scientific">viral metagenome</name>
    <dbReference type="NCBI Taxonomy" id="1070528"/>
    <lineage>
        <taxon>unclassified sequences</taxon>
        <taxon>metagenomes</taxon>
        <taxon>organismal metagenomes</taxon>
    </lineage>
</organism>
<proteinExistence type="predicted"/>
<evidence type="ECO:0000256" key="1">
    <source>
        <dbReference type="SAM" id="MobiDB-lite"/>
    </source>
</evidence>
<evidence type="ECO:0000313" key="2">
    <source>
        <dbReference type="EMBL" id="QHU14805.1"/>
    </source>
</evidence>
<sequence length="134" mass="15258">MVRRNRASRRKMRRAGVKAGRTYKNLVGTRAEVMHGTAFKTSYGRTKSQGGDALTRRDLKYNKQGRIVSVEKSSKKNKLLKQLRDAGYTTKKGKFGAIKTAKKGRKSSKGRKARRKTRRCRHKSGPKKGKFKKC</sequence>
<dbReference type="AlphaFoldDB" id="A0A6C0K9R9"/>
<dbReference type="GO" id="GO:0003677">
    <property type="term" value="F:DNA binding"/>
    <property type="evidence" value="ECO:0007669"/>
    <property type="project" value="InterPro"/>
</dbReference>
<reference evidence="2" key="1">
    <citation type="journal article" date="2020" name="Nature">
        <title>Giant virus diversity and host interactions through global metagenomics.</title>
        <authorList>
            <person name="Schulz F."/>
            <person name="Roux S."/>
            <person name="Paez-Espino D."/>
            <person name="Jungbluth S."/>
            <person name="Walsh D.A."/>
            <person name="Denef V.J."/>
            <person name="McMahon K.D."/>
            <person name="Konstantinidis K.T."/>
            <person name="Eloe-Fadrosh E.A."/>
            <person name="Kyrpides N.C."/>
            <person name="Woyke T."/>
        </authorList>
    </citation>
    <scope>NUCLEOTIDE SEQUENCE</scope>
    <source>
        <strain evidence="2">GVMAG-S-1102244-55</strain>
    </source>
</reference>
<feature type="compositionally biased region" description="Basic residues" evidence="1">
    <location>
        <begin position="100"/>
        <end position="134"/>
    </location>
</feature>
<dbReference type="EMBL" id="MN740847">
    <property type="protein sequence ID" value="QHU14805.1"/>
    <property type="molecule type" value="Genomic_DNA"/>
</dbReference>
<feature type="region of interest" description="Disordered" evidence="1">
    <location>
        <begin position="94"/>
        <end position="134"/>
    </location>
</feature>
<name>A0A6C0K9R9_9ZZZZ</name>
<dbReference type="InterPro" id="IPR043928">
    <property type="entry name" value="DNVP"/>
</dbReference>
<dbReference type="GO" id="GO:0051276">
    <property type="term" value="P:chromosome organization"/>
    <property type="evidence" value="ECO:0007669"/>
    <property type="project" value="InterPro"/>
</dbReference>
<dbReference type="Pfam" id="PF19060">
    <property type="entry name" value="DVNP"/>
    <property type="match status" value="1"/>
</dbReference>